<dbReference type="Proteomes" id="UP001138500">
    <property type="component" value="Unassembled WGS sequence"/>
</dbReference>
<dbReference type="EMBL" id="RIBY02000735">
    <property type="protein sequence ID" value="KAH9838147.1"/>
    <property type="molecule type" value="Genomic_DNA"/>
</dbReference>
<feature type="compositionally biased region" description="Polar residues" evidence="1">
    <location>
        <begin position="64"/>
        <end position="80"/>
    </location>
</feature>
<gene>
    <name evidence="2" type="ORF">Tdes44962_MAKER08248</name>
</gene>
<reference evidence="2 3" key="1">
    <citation type="journal article" date="2018" name="IMA Fungus">
        <title>IMA Genome-F 10: Nine draft genome sequences of Claviceps purpurea s.lat., including C. arundinis, C. humidiphila, and C. cf. spartinae, pseudomolecules for the pitch canker pathogen Fusarium circinatum, draft genome of Davidsoniella eucalypti, Grosmannia galeiformis, Quambalaria eucalypti, and Teratosphaeria destructans.</title>
        <authorList>
            <person name="Wingfield B.D."/>
            <person name="Liu M."/>
            <person name="Nguyen H.D."/>
            <person name="Lane F.A."/>
            <person name="Morgan S.W."/>
            <person name="De Vos L."/>
            <person name="Wilken P.M."/>
            <person name="Duong T.A."/>
            <person name="Aylward J."/>
            <person name="Coetzee M.P."/>
            <person name="Dadej K."/>
            <person name="De Beer Z.W."/>
            <person name="Findlay W."/>
            <person name="Havenga M."/>
            <person name="Kolarik M."/>
            <person name="Menzies J.G."/>
            <person name="Naidoo K."/>
            <person name="Pochopski O."/>
            <person name="Shoukouhi P."/>
            <person name="Santana Q.C."/>
            <person name="Seifert K.A."/>
            <person name="Soal N."/>
            <person name="Steenkamp E.T."/>
            <person name="Tatham C.T."/>
            <person name="van der Nest M.A."/>
            <person name="Wingfield M.J."/>
        </authorList>
    </citation>
    <scope>NUCLEOTIDE SEQUENCE [LARGE SCALE GENOMIC DNA]</scope>
    <source>
        <strain evidence="2">CMW44962</strain>
    </source>
</reference>
<protein>
    <submittedName>
        <fullName evidence="2">Uncharacterized protein</fullName>
    </submittedName>
</protein>
<feature type="region of interest" description="Disordered" evidence="1">
    <location>
        <begin position="1"/>
        <end position="95"/>
    </location>
</feature>
<name>A0A9W7W4Q6_9PEZI</name>
<comment type="caution">
    <text evidence="2">The sequence shown here is derived from an EMBL/GenBank/DDBJ whole genome shotgun (WGS) entry which is preliminary data.</text>
</comment>
<keyword evidence="3" id="KW-1185">Reference proteome</keyword>
<evidence type="ECO:0000313" key="2">
    <source>
        <dbReference type="EMBL" id="KAH9838147.1"/>
    </source>
</evidence>
<sequence>MANDKARVAARIQEERKRLDSKTSQIRRLEDAMARARLNIRSRPKSRASAEEEEVDGLSDGASRRSSVFSSTPGSKTHVTPSRERSRRSSLALKSDTHAILTRERSKIFDMLRAYDQAALSASILAVTNAIMTYKDSTMDQKEDDIVDPRRRLEERVRDRS</sequence>
<evidence type="ECO:0000313" key="3">
    <source>
        <dbReference type="Proteomes" id="UP001138500"/>
    </source>
</evidence>
<accession>A0A9W7W4Q6</accession>
<evidence type="ECO:0000256" key="1">
    <source>
        <dbReference type="SAM" id="MobiDB-lite"/>
    </source>
</evidence>
<feature type="compositionally biased region" description="Basic and acidic residues" evidence="1">
    <location>
        <begin position="1"/>
        <end position="34"/>
    </location>
</feature>
<dbReference type="AlphaFoldDB" id="A0A9W7W4Q6"/>
<reference evidence="2 3" key="2">
    <citation type="journal article" date="2021" name="Curr. Genet.">
        <title>Genetic response to nitrogen starvation in the aggressive Eucalyptus foliar pathogen Teratosphaeria destructans.</title>
        <authorList>
            <person name="Havenga M."/>
            <person name="Wingfield B.D."/>
            <person name="Wingfield M.J."/>
            <person name="Dreyer L.L."/>
            <person name="Roets F."/>
            <person name="Aylward J."/>
        </authorList>
    </citation>
    <scope>NUCLEOTIDE SEQUENCE [LARGE SCALE GENOMIC DNA]</scope>
    <source>
        <strain evidence="2">CMW44962</strain>
    </source>
</reference>
<proteinExistence type="predicted"/>
<organism evidence="2 3">
    <name type="scientific">Teratosphaeria destructans</name>
    <dbReference type="NCBI Taxonomy" id="418781"/>
    <lineage>
        <taxon>Eukaryota</taxon>
        <taxon>Fungi</taxon>
        <taxon>Dikarya</taxon>
        <taxon>Ascomycota</taxon>
        <taxon>Pezizomycotina</taxon>
        <taxon>Dothideomycetes</taxon>
        <taxon>Dothideomycetidae</taxon>
        <taxon>Mycosphaerellales</taxon>
        <taxon>Teratosphaeriaceae</taxon>
        <taxon>Teratosphaeria</taxon>
    </lineage>
</organism>